<dbReference type="Proteomes" id="UP001187531">
    <property type="component" value="Unassembled WGS sequence"/>
</dbReference>
<feature type="non-terminal residue" evidence="1">
    <location>
        <position position="249"/>
    </location>
</feature>
<evidence type="ECO:0000313" key="1">
    <source>
        <dbReference type="EMBL" id="KAK2722741.1"/>
    </source>
</evidence>
<protein>
    <submittedName>
        <fullName evidence="1">Uncharacterized protein</fullName>
    </submittedName>
</protein>
<name>A0AA88LFP2_ARTSF</name>
<comment type="caution">
    <text evidence="1">The sequence shown here is derived from an EMBL/GenBank/DDBJ whole genome shotgun (WGS) entry which is preliminary data.</text>
</comment>
<accession>A0AA88LFP2</accession>
<dbReference type="EMBL" id="JAVRJZ010000005">
    <property type="protein sequence ID" value="KAK2722741.1"/>
    <property type="molecule type" value="Genomic_DNA"/>
</dbReference>
<keyword evidence="2" id="KW-1185">Reference proteome</keyword>
<proteinExistence type="predicted"/>
<evidence type="ECO:0000313" key="2">
    <source>
        <dbReference type="Proteomes" id="UP001187531"/>
    </source>
</evidence>
<organism evidence="1 2">
    <name type="scientific">Artemia franciscana</name>
    <name type="common">Brine shrimp</name>
    <name type="synonym">Artemia sanfranciscana</name>
    <dbReference type="NCBI Taxonomy" id="6661"/>
    <lineage>
        <taxon>Eukaryota</taxon>
        <taxon>Metazoa</taxon>
        <taxon>Ecdysozoa</taxon>
        <taxon>Arthropoda</taxon>
        <taxon>Crustacea</taxon>
        <taxon>Branchiopoda</taxon>
        <taxon>Anostraca</taxon>
        <taxon>Artemiidae</taxon>
        <taxon>Artemia</taxon>
    </lineage>
</organism>
<reference evidence="1" key="1">
    <citation type="submission" date="2023-07" db="EMBL/GenBank/DDBJ databases">
        <title>Chromosome-level genome assembly of Artemia franciscana.</title>
        <authorList>
            <person name="Jo E."/>
        </authorList>
    </citation>
    <scope>NUCLEOTIDE SEQUENCE</scope>
    <source>
        <tissue evidence="1">Whole body</tissue>
    </source>
</reference>
<dbReference type="AlphaFoldDB" id="A0AA88LFP2"/>
<sequence length="249" mass="29451">MVGRCFFLRYLNGASTLDHCHNSYNFQWCFRLIWPAHNSVVIKLKLRLKHISAYEEYELLRKLEQSKSLIGCSLEARRLYRKLQVRRARRTENLSQFDFDRLVRKLAGQYEPVSELEQLERDKENDERILDRFQIKPKRNFTLREYSSFKARLLGDDEVQQKSFISPYTKKVLKTVIWRDNEAKPLKLKILQGILSAPLNKGKRGGDHPCSFVPEVVPMPCIEYRYIQPSHIPTINAMARNFFWPGIDS</sequence>
<gene>
    <name evidence="1" type="ORF">QYM36_003058</name>
</gene>